<dbReference type="GO" id="GO:0012505">
    <property type="term" value="C:endomembrane system"/>
    <property type="evidence" value="ECO:0007669"/>
    <property type="project" value="UniProtKB-SubCell"/>
</dbReference>
<evidence type="ECO:0000259" key="6">
    <source>
        <dbReference type="Pfam" id="PF02656"/>
    </source>
</evidence>
<dbReference type="InterPro" id="IPR003807">
    <property type="entry name" value="DUF202"/>
</dbReference>
<comment type="subcellular location">
    <subcellularLocation>
        <location evidence="1">Endomembrane system</location>
        <topology evidence="1">Multi-pass membrane protein</topology>
    </subcellularLocation>
</comment>
<accession>A0A1B1KEV3</accession>
<dbReference type="AlphaFoldDB" id="A0A1B1KEV3"/>
<organism evidence="7 8">
    <name type="scientific">Rhodococcus opacus</name>
    <name type="common">Nocardia opaca</name>
    <dbReference type="NCBI Taxonomy" id="37919"/>
    <lineage>
        <taxon>Bacteria</taxon>
        <taxon>Bacillati</taxon>
        <taxon>Actinomycetota</taxon>
        <taxon>Actinomycetes</taxon>
        <taxon>Mycobacteriales</taxon>
        <taxon>Nocardiaceae</taxon>
        <taxon>Rhodococcus</taxon>
    </lineage>
</organism>
<proteinExistence type="predicted"/>
<reference evidence="7 8" key="1">
    <citation type="submission" date="2014-07" db="EMBL/GenBank/DDBJ databases">
        <authorList>
            <person name="Zhang J.E."/>
            <person name="Yang H."/>
            <person name="Guo J."/>
            <person name="Deng Z."/>
            <person name="Luo H."/>
            <person name="Luo M."/>
            <person name="Zhao B."/>
        </authorList>
    </citation>
    <scope>NUCLEOTIDE SEQUENCE [LARGE SCALE GENOMIC DNA]</scope>
    <source>
        <strain evidence="7 8">1CP</strain>
    </source>
</reference>
<evidence type="ECO:0000313" key="8">
    <source>
        <dbReference type="Proteomes" id="UP000186108"/>
    </source>
</evidence>
<evidence type="ECO:0000256" key="5">
    <source>
        <dbReference type="SAM" id="Phobius"/>
    </source>
</evidence>
<feature type="transmembrane region" description="Helical" evidence="5">
    <location>
        <begin position="50"/>
        <end position="68"/>
    </location>
</feature>
<dbReference type="PATRIC" id="fig|37919.13.peg.6839"/>
<keyword evidence="3 5" id="KW-1133">Transmembrane helix</keyword>
<evidence type="ECO:0000256" key="4">
    <source>
        <dbReference type="ARBA" id="ARBA00023136"/>
    </source>
</evidence>
<name>A0A1B1KEV3_RHOOP</name>
<keyword evidence="4 5" id="KW-0472">Membrane</keyword>
<sequence>MNRTVIAAPGAHVDEGLQPERTTLAWVRTSAVAALVTLLFLRSTPADPPTVATVGTVCLGGPMFLLAATRRSHAERVRQFTQETATVPFLHITFLAATVLVLATAAALCTVL</sequence>
<feature type="transmembrane region" description="Helical" evidence="5">
    <location>
        <begin position="25"/>
        <end position="44"/>
    </location>
</feature>
<evidence type="ECO:0000256" key="1">
    <source>
        <dbReference type="ARBA" id="ARBA00004127"/>
    </source>
</evidence>
<feature type="transmembrane region" description="Helical" evidence="5">
    <location>
        <begin position="89"/>
        <end position="108"/>
    </location>
</feature>
<gene>
    <name evidence="7" type="ORF">R1CP_32650</name>
</gene>
<dbReference type="Proteomes" id="UP000186108">
    <property type="component" value="Chromosome"/>
</dbReference>
<dbReference type="Pfam" id="PF02656">
    <property type="entry name" value="DUF202"/>
    <property type="match status" value="1"/>
</dbReference>
<dbReference type="EMBL" id="CP009111">
    <property type="protein sequence ID" value="ANS31153.1"/>
    <property type="molecule type" value="Genomic_DNA"/>
</dbReference>
<evidence type="ECO:0000313" key="7">
    <source>
        <dbReference type="EMBL" id="ANS31153.1"/>
    </source>
</evidence>
<feature type="domain" description="DUF202" evidence="6">
    <location>
        <begin position="14"/>
        <end position="78"/>
    </location>
</feature>
<evidence type="ECO:0000256" key="2">
    <source>
        <dbReference type="ARBA" id="ARBA00022692"/>
    </source>
</evidence>
<evidence type="ECO:0000256" key="3">
    <source>
        <dbReference type="ARBA" id="ARBA00022989"/>
    </source>
</evidence>
<keyword evidence="2 5" id="KW-0812">Transmembrane</keyword>
<dbReference type="RefSeq" id="WP_005253097.1">
    <property type="nucleotide sequence ID" value="NZ_CP009111.1"/>
</dbReference>
<protein>
    <submittedName>
        <fullName evidence="7">Conserved putative membrane protein</fullName>
    </submittedName>
</protein>